<name>A0A6J5N352_9CAUD</name>
<keyword evidence="2" id="KW-0540">Nuclease</keyword>
<feature type="domain" description="VRR-NUC" evidence="4">
    <location>
        <begin position="8"/>
        <end position="103"/>
    </location>
</feature>
<proteinExistence type="predicted"/>
<accession>A0A6J5N352</accession>
<evidence type="ECO:0000256" key="2">
    <source>
        <dbReference type="ARBA" id="ARBA00022722"/>
    </source>
</evidence>
<dbReference type="GO" id="GO:0004518">
    <property type="term" value="F:nuclease activity"/>
    <property type="evidence" value="ECO:0007669"/>
    <property type="project" value="UniProtKB-KW"/>
</dbReference>
<dbReference type="Gene3D" id="3.40.1350.10">
    <property type="match status" value="1"/>
</dbReference>
<dbReference type="EMBL" id="LR796583">
    <property type="protein sequence ID" value="CAB4152431.1"/>
    <property type="molecule type" value="Genomic_DNA"/>
</dbReference>
<organism evidence="5">
    <name type="scientific">uncultured Caudovirales phage</name>
    <dbReference type="NCBI Taxonomy" id="2100421"/>
    <lineage>
        <taxon>Viruses</taxon>
        <taxon>Duplodnaviria</taxon>
        <taxon>Heunggongvirae</taxon>
        <taxon>Uroviricota</taxon>
        <taxon>Caudoviricetes</taxon>
        <taxon>Peduoviridae</taxon>
        <taxon>Maltschvirus</taxon>
        <taxon>Maltschvirus maltsch</taxon>
    </lineage>
</organism>
<reference evidence="5" key="1">
    <citation type="submission" date="2020-04" db="EMBL/GenBank/DDBJ databases">
        <authorList>
            <person name="Chiriac C."/>
            <person name="Salcher M."/>
            <person name="Ghai R."/>
            <person name="Kavagutti S V."/>
        </authorList>
    </citation>
    <scope>NUCLEOTIDE SEQUENCE</scope>
</reference>
<evidence type="ECO:0000256" key="3">
    <source>
        <dbReference type="ARBA" id="ARBA00022801"/>
    </source>
</evidence>
<evidence type="ECO:0000259" key="4">
    <source>
        <dbReference type="SMART" id="SM00990"/>
    </source>
</evidence>
<dbReference type="SMART" id="SM00990">
    <property type="entry name" value="VRR_NUC"/>
    <property type="match status" value="1"/>
</dbReference>
<dbReference type="GO" id="GO:0003676">
    <property type="term" value="F:nucleic acid binding"/>
    <property type="evidence" value="ECO:0007669"/>
    <property type="project" value="InterPro"/>
</dbReference>
<keyword evidence="3" id="KW-0378">Hydrolase</keyword>
<dbReference type="InterPro" id="IPR014883">
    <property type="entry name" value="VRR_NUC"/>
</dbReference>
<dbReference type="GO" id="GO:0016788">
    <property type="term" value="F:hydrolase activity, acting on ester bonds"/>
    <property type="evidence" value="ECO:0007669"/>
    <property type="project" value="InterPro"/>
</dbReference>
<sequence>MSALERIPTEHEEQRELVRWFRQTWPSVRIFAIPNGGARSKATAGRLKAEGVASGVPDLFVPAWRLWIEMKRIKGGSLSAEQKDWIKYLESVGFCCIVGKGAEDAKRQISAFSSTNRENP</sequence>
<gene>
    <name evidence="5" type="ORF">UFOVP608_15</name>
</gene>
<evidence type="ECO:0000313" key="5">
    <source>
        <dbReference type="EMBL" id="CAB4152431.1"/>
    </source>
</evidence>
<evidence type="ECO:0000256" key="1">
    <source>
        <dbReference type="ARBA" id="ARBA00001946"/>
    </source>
</evidence>
<comment type="cofactor">
    <cofactor evidence="1">
        <name>Mg(2+)</name>
        <dbReference type="ChEBI" id="CHEBI:18420"/>
    </cofactor>
</comment>
<dbReference type="InterPro" id="IPR011856">
    <property type="entry name" value="tRNA_endonuc-like_dom_sf"/>
</dbReference>
<protein>
    <submittedName>
        <fullName evidence="5">VRR-NUC domain containing protein</fullName>
    </submittedName>
</protein>